<dbReference type="CDD" id="cd00144">
    <property type="entry name" value="MPP_PPP_family"/>
    <property type="match status" value="1"/>
</dbReference>
<evidence type="ECO:0000259" key="3">
    <source>
        <dbReference type="PROSITE" id="PS00125"/>
    </source>
</evidence>
<reference evidence="4" key="1">
    <citation type="submission" date="2016-10" db="EMBL/GenBank/DDBJ databases">
        <authorList>
            <person name="Benchimol M."/>
            <person name="Almeida L.G."/>
            <person name="Vasconcelos A.T."/>
            <person name="Perreira-Neves A."/>
            <person name="Rosa I.A."/>
            <person name="Tasca T."/>
            <person name="Bogo M.R."/>
            <person name="de Souza W."/>
        </authorList>
    </citation>
    <scope>NUCLEOTIDE SEQUENCE [LARGE SCALE GENOMIC DNA]</scope>
    <source>
        <strain evidence="4">K</strain>
    </source>
</reference>
<evidence type="ECO:0000256" key="2">
    <source>
        <dbReference type="SAM" id="MobiDB-lite"/>
    </source>
</evidence>
<comment type="similarity">
    <text evidence="1">Belongs to the PPP phosphatase family.</text>
</comment>
<dbReference type="PRINTS" id="PR00114">
    <property type="entry name" value="STPHPHTASE"/>
</dbReference>
<dbReference type="InterPro" id="IPR004843">
    <property type="entry name" value="Calcineurin-like_PHP"/>
</dbReference>
<sequence>MTDLKPLNRPSSFTFQPNKANVPSASNFHGAENGNLHESVQPNSNSISESHSFFTSSLSNDLSSPKIATANEDNIVIIGDIHGNFRDLWRVLINVKPKQKLVFLGDYVDRGEFSIEVITFFLSMMVEFPGQVTLLRGNHEFRQINSKYGFLNEIEKLYGDRASEVYERFNDVFDWMPFCCIVNDQYICVHGGITKEFTGFDDLLLNYQRPIQSFNQKELYGLFWADPGLENGGKMKGRVTFTIDFITTFLARNKLSTLVRGHQLVMNGVESTYENKVLTVFSTGDYNGLPNKCGFLTISPTNEYYMQSLPFVHQMKRSETRFIVVNGPKNNWSKCLSVKTKLGKLDYYTKSMNAGHPNLNADNQKKQNDENRGTSCTYSLTGSLFSSPAAFSRRISHPKKPILIENKTFLA</sequence>
<dbReference type="GO" id="GO:0005737">
    <property type="term" value="C:cytoplasm"/>
    <property type="evidence" value="ECO:0007669"/>
    <property type="project" value="TreeGrafter"/>
</dbReference>
<dbReference type="EMBL" id="MLAK01000066">
    <property type="protein sequence ID" value="OHT16850.1"/>
    <property type="molecule type" value="Genomic_DNA"/>
</dbReference>
<comment type="caution">
    <text evidence="4">The sequence shown here is derived from an EMBL/GenBank/DDBJ whole genome shotgun (WGS) entry which is preliminary data.</text>
</comment>
<keyword evidence="5" id="KW-1185">Reference proteome</keyword>
<dbReference type="GeneID" id="94848530"/>
<name>A0A1J4L0B3_9EUKA</name>
<dbReference type="InterPro" id="IPR050341">
    <property type="entry name" value="PP1_catalytic_subunit"/>
</dbReference>
<dbReference type="GO" id="GO:0005634">
    <property type="term" value="C:nucleus"/>
    <property type="evidence" value="ECO:0007669"/>
    <property type="project" value="TreeGrafter"/>
</dbReference>
<dbReference type="Proteomes" id="UP000179807">
    <property type="component" value="Unassembled WGS sequence"/>
</dbReference>
<dbReference type="VEuPathDB" id="TrichDB:TRFO_41527"/>
<evidence type="ECO:0000256" key="1">
    <source>
        <dbReference type="RuleBase" id="RU004273"/>
    </source>
</evidence>
<dbReference type="SUPFAM" id="SSF56300">
    <property type="entry name" value="Metallo-dependent phosphatases"/>
    <property type="match status" value="1"/>
</dbReference>
<gene>
    <name evidence="4" type="ORF">TRFO_41527</name>
</gene>
<keyword evidence="1" id="KW-0378">Hydrolase</keyword>
<protein>
    <recommendedName>
        <fullName evidence="1">Serine/threonine-protein phosphatase</fullName>
        <ecNumber evidence="1">3.1.3.16</ecNumber>
    </recommendedName>
</protein>
<dbReference type="PANTHER" id="PTHR11668:SF494">
    <property type="entry name" value="PROTEIN PHOSPHATASE, PUTATIVE-RELATED"/>
    <property type="match status" value="1"/>
</dbReference>
<feature type="region of interest" description="Disordered" evidence="2">
    <location>
        <begin position="1"/>
        <end position="48"/>
    </location>
</feature>
<dbReference type="InterPro" id="IPR029052">
    <property type="entry name" value="Metallo-depent_PP-like"/>
</dbReference>
<evidence type="ECO:0000313" key="4">
    <source>
        <dbReference type="EMBL" id="OHT16850.1"/>
    </source>
</evidence>
<dbReference type="Pfam" id="PF00149">
    <property type="entry name" value="Metallophos"/>
    <property type="match status" value="1"/>
</dbReference>
<dbReference type="Gene3D" id="3.60.21.10">
    <property type="match status" value="1"/>
</dbReference>
<comment type="catalytic activity">
    <reaction evidence="1">
        <text>O-phospho-L-threonyl-[protein] + H2O = L-threonyl-[protein] + phosphate</text>
        <dbReference type="Rhea" id="RHEA:47004"/>
        <dbReference type="Rhea" id="RHEA-COMP:11060"/>
        <dbReference type="Rhea" id="RHEA-COMP:11605"/>
        <dbReference type="ChEBI" id="CHEBI:15377"/>
        <dbReference type="ChEBI" id="CHEBI:30013"/>
        <dbReference type="ChEBI" id="CHEBI:43474"/>
        <dbReference type="ChEBI" id="CHEBI:61977"/>
        <dbReference type="EC" id="3.1.3.16"/>
    </reaction>
</comment>
<dbReference type="EC" id="3.1.3.16" evidence="1"/>
<organism evidence="4 5">
    <name type="scientific">Tritrichomonas foetus</name>
    <dbReference type="NCBI Taxonomy" id="1144522"/>
    <lineage>
        <taxon>Eukaryota</taxon>
        <taxon>Metamonada</taxon>
        <taxon>Parabasalia</taxon>
        <taxon>Tritrichomonadida</taxon>
        <taxon>Tritrichomonadidae</taxon>
        <taxon>Tritrichomonas</taxon>
    </lineage>
</organism>
<dbReference type="RefSeq" id="XP_068369986.1">
    <property type="nucleotide sequence ID" value="XM_068513826.1"/>
</dbReference>
<evidence type="ECO:0000313" key="5">
    <source>
        <dbReference type="Proteomes" id="UP000179807"/>
    </source>
</evidence>
<accession>A0A1J4L0B3</accession>
<proteinExistence type="inferred from homology"/>
<dbReference type="PROSITE" id="PS00125">
    <property type="entry name" value="SER_THR_PHOSPHATASE"/>
    <property type="match status" value="1"/>
</dbReference>
<feature type="domain" description="Serine/threonine specific protein phosphatases" evidence="3">
    <location>
        <begin position="135"/>
        <end position="140"/>
    </location>
</feature>
<dbReference type="AlphaFoldDB" id="A0A1J4L0B3"/>
<feature type="compositionally biased region" description="Polar residues" evidence="2">
    <location>
        <begin position="9"/>
        <end position="27"/>
    </location>
</feature>
<dbReference type="GO" id="GO:0004722">
    <property type="term" value="F:protein serine/threonine phosphatase activity"/>
    <property type="evidence" value="ECO:0007669"/>
    <property type="project" value="UniProtKB-EC"/>
</dbReference>
<dbReference type="InterPro" id="IPR006186">
    <property type="entry name" value="Ser/Thr-sp_prot-phosphatase"/>
</dbReference>
<dbReference type="PANTHER" id="PTHR11668">
    <property type="entry name" value="SERINE/THREONINE PROTEIN PHOSPHATASE"/>
    <property type="match status" value="1"/>
</dbReference>
<dbReference type="SMART" id="SM00156">
    <property type="entry name" value="PP2Ac"/>
    <property type="match status" value="1"/>
</dbReference>